<dbReference type="EMBL" id="QXTE01001275">
    <property type="protein sequence ID" value="TFJ95807.1"/>
    <property type="molecule type" value="Genomic_DNA"/>
</dbReference>
<proteinExistence type="predicted"/>
<evidence type="ECO:0000313" key="2">
    <source>
        <dbReference type="EMBL" id="TFJ95807.1"/>
    </source>
</evidence>
<reference evidence="2 3" key="1">
    <citation type="submission" date="2019-04" db="EMBL/GenBank/DDBJ databases">
        <title>Draft genome of the big-headed turtle Platysternon megacephalum.</title>
        <authorList>
            <person name="Gong S."/>
        </authorList>
    </citation>
    <scope>NUCLEOTIDE SEQUENCE [LARGE SCALE GENOMIC DNA]</scope>
    <source>
        <strain evidence="2">DO16091913</strain>
        <tissue evidence="2">Muscle</tissue>
    </source>
</reference>
<evidence type="ECO:0000313" key="3">
    <source>
        <dbReference type="Proteomes" id="UP000297703"/>
    </source>
</evidence>
<protein>
    <submittedName>
        <fullName evidence="2">Molecular chaperone GroEL</fullName>
    </submittedName>
</protein>
<comment type="caution">
    <text evidence="2">The sequence shown here is derived from an EMBL/GenBank/DDBJ whole genome shotgun (WGS) entry which is preliminary data.</text>
</comment>
<organism evidence="2 3">
    <name type="scientific">Platysternon megacephalum</name>
    <name type="common">big-headed turtle</name>
    <dbReference type="NCBI Taxonomy" id="55544"/>
    <lineage>
        <taxon>Eukaryota</taxon>
        <taxon>Metazoa</taxon>
        <taxon>Chordata</taxon>
        <taxon>Craniata</taxon>
        <taxon>Vertebrata</taxon>
        <taxon>Euteleostomi</taxon>
        <taxon>Archelosauria</taxon>
        <taxon>Testudinata</taxon>
        <taxon>Testudines</taxon>
        <taxon>Cryptodira</taxon>
        <taxon>Durocryptodira</taxon>
        <taxon>Testudinoidea</taxon>
        <taxon>Platysternidae</taxon>
        <taxon>Platysternon</taxon>
    </lineage>
</organism>
<feature type="region of interest" description="Disordered" evidence="1">
    <location>
        <begin position="94"/>
        <end position="129"/>
    </location>
</feature>
<gene>
    <name evidence="2" type="ORF">DR999_PMT22495</name>
</gene>
<dbReference type="AlphaFoldDB" id="A0A4D9DHY8"/>
<reference evidence="2 3" key="2">
    <citation type="submission" date="2019-04" db="EMBL/GenBank/DDBJ databases">
        <title>The genome sequence of big-headed turtle.</title>
        <authorList>
            <person name="Gong S."/>
        </authorList>
    </citation>
    <scope>NUCLEOTIDE SEQUENCE [LARGE SCALE GENOMIC DNA]</scope>
    <source>
        <strain evidence="2">DO16091913</strain>
        <tissue evidence="2">Muscle</tissue>
    </source>
</reference>
<sequence length="129" mass="13291">MAMRSGVGGERRVKQCMMGDVASPQGSISPQPQLAPWHHGSGSVPCLHFLTAAGRCRPCCERAPPLGEMLSPCPATLSTSPCVSREVQAPACGAAAGNPTAQRLSGTPILSAPSPFRQPTPSVTEQQGT</sequence>
<name>A0A4D9DHY8_9SAUR</name>
<accession>A0A4D9DHY8</accession>
<keyword evidence="3" id="KW-1185">Reference proteome</keyword>
<dbReference type="Proteomes" id="UP000297703">
    <property type="component" value="Unassembled WGS sequence"/>
</dbReference>
<evidence type="ECO:0000256" key="1">
    <source>
        <dbReference type="SAM" id="MobiDB-lite"/>
    </source>
</evidence>
<feature type="compositionally biased region" description="Polar residues" evidence="1">
    <location>
        <begin position="117"/>
        <end position="129"/>
    </location>
</feature>